<keyword evidence="2" id="KW-0472">Membrane</keyword>
<feature type="domain" description="Thioredoxin-like fold" evidence="3">
    <location>
        <begin position="67"/>
        <end position="207"/>
    </location>
</feature>
<keyword evidence="2" id="KW-1133">Transmembrane helix</keyword>
<feature type="region of interest" description="Disordered" evidence="1">
    <location>
        <begin position="243"/>
        <end position="283"/>
    </location>
</feature>
<dbReference type="Pfam" id="PF13462">
    <property type="entry name" value="Thioredoxin_4"/>
    <property type="match status" value="1"/>
</dbReference>
<gene>
    <name evidence="4" type="ORF">ACFP3V_15290</name>
</gene>
<keyword evidence="2" id="KW-0812">Transmembrane</keyword>
<keyword evidence="5" id="KW-1185">Reference proteome</keyword>
<dbReference type="InterPro" id="IPR036249">
    <property type="entry name" value="Thioredoxin-like_sf"/>
</dbReference>
<feature type="compositionally biased region" description="Low complexity" evidence="1">
    <location>
        <begin position="243"/>
        <end position="258"/>
    </location>
</feature>
<dbReference type="InterPro" id="IPR012336">
    <property type="entry name" value="Thioredoxin-like_fold"/>
</dbReference>
<proteinExistence type="predicted"/>
<evidence type="ECO:0000256" key="2">
    <source>
        <dbReference type="SAM" id="Phobius"/>
    </source>
</evidence>
<evidence type="ECO:0000313" key="5">
    <source>
        <dbReference type="Proteomes" id="UP001596174"/>
    </source>
</evidence>
<dbReference type="EMBL" id="JBHSQJ010000061">
    <property type="protein sequence ID" value="MFC5908573.1"/>
    <property type="molecule type" value="Genomic_DNA"/>
</dbReference>
<accession>A0ABW1G382</accession>
<dbReference type="Gene3D" id="3.40.30.10">
    <property type="entry name" value="Glutaredoxin"/>
    <property type="match status" value="1"/>
</dbReference>
<protein>
    <submittedName>
        <fullName evidence="4">DsbA family protein</fullName>
    </submittedName>
</protein>
<organism evidence="4 5">
    <name type="scientific">Streptacidiphilus monticola</name>
    <dbReference type="NCBI Taxonomy" id="2161674"/>
    <lineage>
        <taxon>Bacteria</taxon>
        <taxon>Bacillati</taxon>
        <taxon>Actinomycetota</taxon>
        <taxon>Actinomycetes</taxon>
        <taxon>Kitasatosporales</taxon>
        <taxon>Streptomycetaceae</taxon>
        <taxon>Streptacidiphilus</taxon>
    </lineage>
</organism>
<dbReference type="RefSeq" id="WP_380583593.1">
    <property type="nucleotide sequence ID" value="NZ_JBHSQJ010000061.1"/>
</dbReference>
<dbReference type="Proteomes" id="UP001596174">
    <property type="component" value="Unassembled WGS sequence"/>
</dbReference>
<evidence type="ECO:0000259" key="3">
    <source>
        <dbReference type="Pfam" id="PF13462"/>
    </source>
</evidence>
<feature type="compositionally biased region" description="Low complexity" evidence="1">
    <location>
        <begin position="269"/>
        <end position="283"/>
    </location>
</feature>
<evidence type="ECO:0000313" key="4">
    <source>
        <dbReference type="EMBL" id="MFC5908573.1"/>
    </source>
</evidence>
<evidence type="ECO:0000256" key="1">
    <source>
        <dbReference type="SAM" id="MobiDB-lite"/>
    </source>
</evidence>
<feature type="transmembrane region" description="Helical" evidence="2">
    <location>
        <begin position="17"/>
        <end position="37"/>
    </location>
</feature>
<name>A0ABW1G382_9ACTN</name>
<dbReference type="SUPFAM" id="SSF52833">
    <property type="entry name" value="Thioredoxin-like"/>
    <property type="match status" value="1"/>
</dbReference>
<comment type="caution">
    <text evidence="4">The sequence shown here is derived from an EMBL/GenBank/DDBJ whole genome shotgun (WGS) entry which is preliminary data.</text>
</comment>
<reference evidence="5" key="1">
    <citation type="journal article" date="2019" name="Int. J. Syst. Evol. Microbiol.">
        <title>The Global Catalogue of Microorganisms (GCM) 10K type strain sequencing project: providing services to taxonomists for standard genome sequencing and annotation.</title>
        <authorList>
            <consortium name="The Broad Institute Genomics Platform"/>
            <consortium name="The Broad Institute Genome Sequencing Center for Infectious Disease"/>
            <person name="Wu L."/>
            <person name="Ma J."/>
        </authorList>
    </citation>
    <scope>NUCLEOTIDE SEQUENCE [LARGE SCALE GENOMIC DNA]</scope>
    <source>
        <strain evidence="5">JCM 4816</strain>
    </source>
</reference>
<sequence length="283" mass="29445">MSPAQENGRPNPWPRRLGWLVVAAAVFAVAGGVGALVRHNNANKLQIPVGAVGPRGLALPANGSPGVTLTLFEDMRSPETRAFQHTYGAALNRLVDAGLVKIQYREIAGVDRAQGGTGSLHAANALACAQNAKDFLSYRRVLLAHQPAASDDAFGSNAYLIKLAKRVHGLDTDVFRACVDKGDYRVWARTSTDAFVQQYPNQSTPVLELTKGSLDETLVPGQGGQAITPDALVDRVVAVALGRPSASATPSPSPSKAAAKSKKKHKAGADPTATAGASASATP</sequence>